<feature type="domain" description="Methyl-accepting transducer" evidence="7">
    <location>
        <begin position="271"/>
        <end position="500"/>
    </location>
</feature>
<feature type="transmembrane region" description="Helical" evidence="6">
    <location>
        <begin position="194"/>
        <end position="212"/>
    </location>
</feature>
<name>A0A1P8K658_9BURK</name>
<dbReference type="SMART" id="SM00283">
    <property type="entry name" value="MA"/>
    <property type="match status" value="1"/>
</dbReference>
<keyword evidence="4" id="KW-0807">Transducer</keyword>
<dbReference type="STRING" id="1484693.RS694_02110"/>
<dbReference type="EMBL" id="CP019239">
    <property type="protein sequence ID" value="APW41466.1"/>
    <property type="molecule type" value="Genomic_DNA"/>
</dbReference>
<evidence type="ECO:0000313" key="9">
    <source>
        <dbReference type="EMBL" id="APW41466.1"/>
    </source>
</evidence>
<proteinExistence type="inferred from homology"/>
<keyword evidence="6" id="KW-0472">Membrane</keyword>
<dbReference type="FunFam" id="1.10.287.950:FF:000001">
    <property type="entry name" value="Methyl-accepting chemotaxis sensory transducer"/>
    <property type="match status" value="1"/>
</dbReference>
<keyword evidence="6" id="KW-0812">Transmembrane</keyword>
<dbReference type="AlphaFoldDB" id="A0A1P8K658"/>
<comment type="similarity">
    <text evidence="3">Belongs to the methyl-accepting chemotaxis (MCP) protein family.</text>
</comment>
<feature type="transmembrane region" description="Helical" evidence="6">
    <location>
        <begin position="12"/>
        <end position="31"/>
    </location>
</feature>
<sequence length="595" mass="62245">MSLSNFKIGAKLGMVFFALVVVTAMAGGFALSQLSKINDNTEDMATNWMASIKYLGQMQGLLNDMRRAELQHVLAISPEGKKPEADRMAASKPKLEEVGNKFLALVDSPEEKAAWDAYTKGLKTYYETNTKLLALSDIGPAEIDATSRYLREDSRTAFRAMFKSIDDMYVLNVHGSDQALSAAQATYAGSRGGVILSIAISILLAVALGYWVTIQITRPLAAAVVAAQDFAEGNLTTALQSQGKDEPAQLLQAMEGMRASLSRVVANVRTGSESVATASAEIAQGNNDLSARTEQQASALEETAASMEELGSTVKQNADSARQANQLAMNASTVAIKGGEVVGQVVETMKGINESSRKISDIISVIDGIAFQTNILALNAAVEAARAGEQGRGFAVVASEVRSLAGRSAEAAKEIKSLIGASVERVEQGTALVDQAGTTMTEVVSSIKRVTDIMGEISAASNEQASGVAQVGEAVTQMDQATQQNAALVEEMAAAASSLKTQANELVQTVAVFKLGAGDSRGGPPKAQVRVAQSAPFKGDERRTDVKPASAAKPALVKAKGLVAPKVAPAPASTPAPKTSTKVTPAGGDDDWETF</sequence>
<dbReference type="GO" id="GO:0004888">
    <property type="term" value="F:transmembrane signaling receptor activity"/>
    <property type="evidence" value="ECO:0007669"/>
    <property type="project" value="InterPro"/>
</dbReference>
<dbReference type="CDD" id="cd06225">
    <property type="entry name" value="HAMP"/>
    <property type="match status" value="1"/>
</dbReference>
<dbReference type="GO" id="GO:0007165">
    <property type="term" value="P:signal transduction"/>
    <property type="evidence" value="ECO:0007669"/>
    <property type="project" value="UniProtKB-KW"/>
</dbReference>
<evidence type="ECO:0000256" key="6">
    <source>
        <dbReference type="SAM" id="Phobius"/>
    </source>
</evidence>
<organism evidence="9 10">
    <name type="scientific">Rhodoferax saidenbachensis</name>
    <dbReference type="NCBI Taxonomy" id="1484693"/>
    <lineage>
        <taxon>Bacteria</taxon>
        <taxon>Pseudomonadati</taxon>
        <taxon>Pseudomonadota</taxon>
        <taxon>Betaproteobacteria</taxon>
        <taxon>Burkholderiales</taxon>
        <taxon>Comamonadaceae</taxon>
        <taxon>Rhodoferax</taxon>
    </lineage>
</organism>
<dbReference type="Pfam" id="PF00672">
    <property type="entry name" value="HAMP"/>
    <property type="match status" value="1"/>
</dbReference>
<gene>
    <name evidence="9" type="ORF">RS694_02110</name>
</gene>
<dbReference type="InterPro" id="IPR047347">
    <property type="entry name" value="YvaQ-like_sensor"/>
</dbReference>
<dbReference type="GO" id="GO:0005886">
    <property type="term" value="C:plasma membrane"/>
    <property type="evidence" value="ECO:0007669"/>
    <property type="project" value="TreeGrafter"/>
</dbReference>
<feature type="compositionally biased region" description="Low complexity" evidence="5">
    <location>
        <begin position="567"/>
        <end position="582"/>
    </location>
</feature>
<dbReference type="SMART" id="SM00304">
    <property type="entry name" value="HAMP"/>
    <property type="match status" value="1"/>
</dbReference>
<evidence type="ECO:0000256" key="1">
    <source>
        <dbReference type="ARBA" id="ARBA00004370"/>
    </source>
</evidence>
<accession>A0A1P8K658</accession>
<dbReference type="CDD" id="cd11386">
    <property type="entry name" value="MCP_signal"/>
    <property type="match status" value="1"/>
</dbReference>
<evidence type="ECO:0000256" key="3">
    <source>
        <dbReference type="ARBA" id="ARBA00029447"/>
    </source>
</evidence>
<dbReference type="InterPro" id="IPR024478">
    <property type="entry name" value="HlyB_4HB_MCP"/>
</dbReference>
<dbReference type="InterPro" id="IPR003660">
    <property type="entry name" value="HAMP_dom"/>
</dbReference>
<feature type="domain" description="HAMP" evidence="8">
    <location>
        <begin position="214"/>
        <end position="266"/>
    </location>
</feature>
<dbReference type="Pfam" id="PF00015">
    <property type="entry name" value="MCPsignal"/>
    <property type="match status" value="1"/>
</dbReference>
<dbReference type="GO" id="GO:0006935">
    <property type="term" value="P:chemotaxis"/>
    <property type="evidence" value="ECO:0007669"/>
    <property type="project" value="InterPro"/>
</dbReference>
<dbReference type="Proteomes" id="UP000186110">
    <property type="component" value="Chromosome"/>
</dbReference>
<dbReference type="PROSITE" id="PS50885">
    <property type="entry name" value="HAMP"/>
    <property type="match status" value="1"/>
</dbReference>
<keyword evidence="10" id="KW-1185">Reference proteome</keyword>
<evidence type="ECO:0000259" key="7">
    <source>
        <dbReference type="PROSITE" id="PS50111"/>
    </source>
</evidence>
<evidence type="ECO:0000259" key="8">
    <source>
        <dbReference type="PROSITE" id="PS50885"/>
    </source>
</evidence>
<keyword evidence="2" id="KW-0488">Methylation</keyword>
<dbReference type="InterPro" id="IPR004090">
    <property type="entry name" value="Chemotax_Me-accpt_rcpt"/>
</dbReference>
<dbReference type="PANTHER" id="PTHR43531:SF14">
    <property type="entry name" value="METHYL-ACCEPTING CHEMOTAXIS PROTEIN I-RELATED"/>
    <property type="match status" value="1"/>
</dbReference>
<evidence type="ECO:0000256" key="5">
    <source>
        <dbReference type="SAM" id="MobiDB-lite"/>
    </source>
</evidence>
<dbReference type="PRINTS" id="PR00260">
    <property type="entry name" value="CHEMTRNSDUCR"/>
</dbReference>
<keyword evidence="6" id="KW-1133">Transmembrane helix</keyword>
<protein>
    <submittedName>
        <fullName evidence="9">Methyl-accepting chemotaxis protein</fullName>
    </submittedName>
</protein>
<reference evidence="9 10" key="1">
    <citation type="submission" date="2017-01" db="EMBL/GenBank/DDBJ databases">
        <authorList>
            <person name="Mah S.A."/>
            <person name="Swanson W.J."/>
            <person name="Moy G.W."/>
            <person name="Vacquier V.D."/>
        </authorList>
    </citation>
    <scope>NUCLEOTIDE SEQUENCE [LARGE SCALE GENOMIC DNA]</scope>
    <source>
        <strain evidence="9 10">DSM 22694</strain>
    </source>
</reference>
<dbReference type="CDD" id="cd19411">
    <property type="entry name" value="MCP2201-like_sensor"/>
    <property type="match status" value="1"/>
</dbReference>
<dbReference type="RefSeq" id="WP_076069268.1">
    <property type="nucleotide sequence ID" value="NZ_CP019239.1"/>
</dbReference>
<dbReference type="KEGG" id="rsb:RS694_02110"/>
<dbReference type="Gene3D" id="1.10.287.950">
    <property type="entry name" value="Methyl-accepting chemotaxis protein"/>
    <property type="match status" value="1"/>
</dbReference>
<dbReference type="Pfam" id="PF12729">
    <property type="entry name" value="4HB_MCP_1"/>
    <property type="match status" value="1"/>
</dbReference>
<dbReference type="InterPro" id="IPR051310">
    <property type="entry name" value="MCP_chemotaxis"/>
</dbReference>
<dbReference type="PANTHER" id="PTHR43531">
    <property type="entry name" value="PROTEIN ICFG"/>
    <property type="match status" value="1"/>
</dbReference>
<evidence type="ECO:0000256" key="2">
    <source>
        <dbReference type="ARBA" id="ARBA00022481"/>
    </source>
</evidence>
<dbReference type="PROSITE" id="PS50111">
    <property type="entry name" value="CHEMOTAXIS_TRANSDUC_2"/>
    <property type="match status" value="1"/>
</dbReference>
<comment type="subcellular location">
    <subcellularLocation>
        <location evidence="1">Membrane</location>
    </subcellularLocation>
</comment>
<dbReference type="InterPro" id="IPR004089">
    <property type="entry name" value="MCPsignal_dom"/>
</dbReference>
<dbReference type="eggNOG" id="COG0840">
    <property type="taxonomic scope" value="Bacteria"/>
</dbReference>
<evidence type="ECO:0000313" key="10">
    <source>
        <dbReference type="Proteomes" id="UP000186110"/>
    </source>
</evidence>
<feature type="region of interest" description="Disordered" evidence="5">
    <location>
        <begin position="567"/>
        <end position="595"/>
    </location>
</feature>
<evidence type="ECO:0000256" key="4">
    <source>
        <dbReference type="PROSITE-ProRule" id="PRU00284"/>
    </source>
</evidence>
<dbReference type="SUPFAM" id="SSF58104">
    <property type="entry name" value="Methyl-accepting chemotaxis protein (MCP) signaling domain"/>
    <property type="match status" value="1"/>
</dbReference>